<proteinExistence type="predicted"/>
<organism evidence="2 3">
    <name type="scientific">Mycena alexandri</name>
    <dbReference type="NCBI Taxonomy" id="1745969"/>
    <lineage>
        <taxon>Eukaryota</taxon>
        <taxon>Fungi</taxon>
        <taxon>Dikarya</taxon>
        <taxon>Basidiomycota</taxon>
        <taxon>Agaricomycotina</taxon>
        <taxon>Agaricomycetes</taxon>
        <taxon>Agaricomycetidae</taxon>
        <taxon>Agaricales</taxon>
        <taxon>Marasmiineae</taxon>
        <taxon>Mycenaceae</taxon>
        <taxon>Mycena</taxon>
    </lineage>
</organism>
<sequence length="281" mass="30981">MYGGKHGTECLRYGSKGNYGYSFPTTHSDSATSAIAYPARSRRRAALKNDEAIRLALHASLTAGRAVRVGKFELAESVSENSSLPSPCRCIQPFNAVKVSGKWTFGSISVGKRSVRQISASKIEHQITMSGELEKDPRTKGIWCGRRGNRRNKPPTSEIRGLGERKQNEGCRSSNTGISATKQGTGGLTAAPELSVGTFLMNPDIFGDQLVQNSFSPDFMPRFPSLEDPSEDRRKAILNSERVGIRKWVSTRAKLHRLKTPHIAQEPQQEPSDHHPYPVTF</sequence>
<evidence type="ECO:0000313" key="2">
    <source>
        <dbReference type="EMBL" id="KAJ7025210.1"/>
    </source>
</evidence>
<reference evidence="2" key="1">
    <citation type="submission" date="2023-03" db="EMBL/GenBank/DDBJ databases">
        <title>Massive genome expansion in bonnet fungi (Mycena s.s.) driven by repeated elements and novel gene families across ecological guilds.</title>
        <authorList>
            <consortium name="Lawrence Berkeley National Laboratory"/>
            <person name="Harder C.B."/>
            <person name="Miyauchi S."/>
            <person name="Viragh M."/>
            <person name="Kuo A."/>
            <person name="Thoen E."/>
            <person name="Andreopoulos B."/>
            <person name="Lu D."/>
            <person name="Skrede I."/>
            <person name="Drula E."/>
            <person name="Henrissat B."/>
            <person name="Morin E."/>
            <person name="Kohler A."/>
            <person name="Barry K."/>
            <person name="LaButti K."/>
            <person name="Morin E."/>
            <person name="Salamov A."/>
            <person name="Lipzen A."/>
            <person name="Mereny Z."/>
            <person name="Hegedus B."/>
            <person name="Baldrian P."/>
            <person name="Stursova M."/>
            <person name="Weitz H."/>
            <person name="Taylor A."/>
            <person name="Grigoriev I.V."/>
            <person name="Nagy L.G."/>
            <person name="Martin F."/>
            <person name="Kauserud H."/>
        </authorList>
    </citation>
    <scope>NUCLEOTIDE SEQUENCE</scope>
    <source>
        <strain evidence="2">CBHHK200</strain>
    </source>
</reference>
<accession>A0AAD6SFP9</accession>
<feature type="compositionally biased region" description="Polar residues" evidence="1">
    <location>
        <begin position="170"/>
        <end position="183"/>
    </location>
</feature>
<feature type="region of interest" description="Disordered" evidence="1">
    <location>
        <begin position="258"/>
        <end position="281"/>
    </location>
</feature>
<comment type="caution">
    <text evidence="2">The sequence shown here is derived from an EMBL/GenBank/DDBJ whole genome shotgun (WGS) entry which is preliminary data.</text>
</comment>
<keyword evidence="3" id="KW-1185">Reference proteome</keyword>
<protein>
    <submittedName>
        <fullName evidence="2">Uncharacterized protein</fullName>
    </submittedName>
</protein>
<evidence type="ECO:0000313" key="3">
    <source>
        <dbReference type="Proteomes" id="UP001218188"/>
    </source>
</evidence>
<dbReference type="Proteomes" id="UP001218188">
    <property type="component" value="Unassembled WGS sequence"/>
</dbReference>
<gene>
    <name evidence="2" type="ORF">C8F04DRAFT_1191661</name>
</gene>
<dbReference type="EMBL" id="JARJCM010000157">
    <property type="protein sequence ID" value="KAJ7025210.1"/>
    <property type="molecule type" value="Genomic_DNA"/>
</dbReference>
<evidence type="ECO:0000256" key="1">
    <source>
        <dbReference type="SAM" id="MobiDB-lite"/>
    </source>
</evidence>
<feature type="region of interest" description="Disordered" evidence="1">
    <location>
        <begin position="138"/>
        <end position="186"/>
    </location>
</feature>
<feature type="compositionally biased region" description="Basic and acidic residues" evidence="1">
    <location>
        <begin position="271"/>
        <end position="281"/>
    </location>
</feature>
<dbReference type="AlphaFoldDB" id="A0AAD6SFP9"/>
<name>A0AAD6SFP9_9AGAR</name>